<dbReference type="EC" id="3.6.1.11" evidence="2"/>
<dbReference type="InterPro" id="IPR048951">
    <property type="entry name" value="Ppx_C"/>
</dbReference>
<comment type="similarity">
    <text evidence="1">Belongs to the GppA/Ppx family.</text>
</comment>
<evidence type="ECO:0000259" key="6">
    <source>
        <dbReference type="Pfam" id="PF21697"/>
    </source>
</evidence>
<dbReference type="InterPro" id="IPR043129">
    <property type="entry name" value="ATPase_NBD"/>
</dbReference>
<dbReference type="SUPFAM" id="SSF53067">
    <property type="entry name" value="Actin-like ATPase domain"/>
    <property type="match status" value="2"/>
</dbReference>
<sequence length="513" mass="55298">MGPHRANLTLAHSADREPALVNAPVAIIDIGSNSVRLVAYDGLSRAPTPLYNEKVLCGLGRNVLTTGRLNDEAVRRALAALARFRVLCETMRVGRLFVLATAAARDASNGPAFLEAAEAACGTRIELLSGRREAELSALGVVSGFHAPDGVVGDLGGGSLELVDVRGAVVGQGVTMPLGGLALQDLSGGSLKKAGKIVREHMKKAAPQLETLRGRTFYAVGGTWRALARLHQAARQYPVHVMHGYTVEPTDELSFLQVVEQSDAATLQDVEAISEARRPLLAYGAVVLEEIIRVGRPREVAISASGVREGLLYEQVDRDTRALDPLLASCAELNQLRARSPRHADELIAWTDRFVAALDGPETADERRLRHAACLLSDIGWRAHPDYRGEQSIAIIQNAAFVGIDHPGRGFLALAIYFRHEGVAPEKANPMLRALAGPRLFERARLIGALLRVAFPMTAGMEGALRRMPLTIEDGRVILSLPPEWDALNGDRLPNRVRGLARIVGLEGRVRVG</sequence>
<dbReference type="InterPro" id="IPR050273">
    <property type="entry name" value="GppA/Ppx_hydrolase"/>
</dbReference>
<dbReference type="Gene3D" id="1.10.3210.10">
    <property type="entry name" value="Hypothetical protein af1432"/>
    <property type="match status" value="1"/>
</dbReference>
<keyword evidence="3" id="KW-0378">Hydrolase</keyword>
<dbReference type="Proteomes" id="UP001055117">
    <property type="component" value="Unassembled WGS sequence"/>
</dbReference>
<dbReference type="Pfam" id="PF02541">
    <property type="entry name" value="Ppx-GppA"/>
    <property type="match status" value="1"/>
</dbReference>
<dbReference type="Gene3D" id="3.30.420.40">
    <property type="match status" value="1"/>
</dbReference>
<comment type="caution">
    <text evidence="7">The sequence shown here is derived from an EMBL/GenBank/DDBJ whole genome shotgun (WGS) entry which is preliminary data.</text>
</comment>
<dbReference type="Pfam" id="PF21697">
    <property type="entry name" value="Ppx_C"/>
    <property type="match status" value="1"/>
</dbReference>
<dbReference type="CDD" id="cd24052">
    <property type="entry name" value="ASKHA_NBD_HpPPX-GppA-like"/>
    <property type="match status" value="1"/>
</dbReference>
<dbReference type="RefSeq" id="WP_238273118.1">
    <property type="nucleotide sequence ID" value="NZ_BPQG01000097.1"/>
</dbReference>
<evidence type="ECO:0000313" key="7">
    <source>
        <dbReference type="EMBL" id="GJD46872.1"/>
    </source>
</evidence>
<proteinExistence type="inferred from homology"/>
<evidence type="ECO:0000313" key="8">
    <source>
        <dbReference type="Proteomes" id="UP001055117"/>
    </source>
</evidence>
<dbReference type="SUPFAM" id="SSF109604">
    <property type="entry name" value="HD-domain/PDEase-like"/>
    <property type="match status" value="1"/>
</dbReference>
<name>A0ABQ4QNL9_9HYPH</name>
<feature type="domain" description="Exopolyphosphatase C-terminal" evidence="6">
    <location>
        <begin position="326"/>
        <end position="505"/>
    </location>
</feature>
<dbReference type="Gene3D" id="3.30.420.150">
    <property type="entry name" value="Exopolyphosphatase. Domain 2"/>
    <property type="match status" value="1"/>
</dbReference>
<dbReference type="EMBL" id="BPQG01000097">
    <property type="protein sequence ID" value="GJD46872.1"/>
    <property type="molecule type" value="Genomic_DNA"/>
</dbReference>
<evidence type="ECO:0000256" key="3">
    <source>
        <dbReference type="ARBA" id="ARBA00022801"/>
    </source>
</evidence>
<evidence type="ECO:0000259" key="5">
    <source>
        <dbReference type="Pfam" id="PF02541"/>
    </source>
</evidence>
<evidence type="ECO:0000256" key="2">
    <source>
        <dbReference type="ARBA" id="ARBA00012451"/>
    </source>
</evidence>
<evidence type="ECO:0000256" key="1">
    <source>
        <dbReference type="ARBA" id="ARBA00007125"/>
    </source>
</evidence>
<comment type="catalytic activity">
    <reaction evidence="4">
        <text>[phosphate](n) + H2O = [phosphate](n-1) + phosphate + H(+)</text>
        <dbReference type="Rhea" id="RHEA:21528"/>
        <dbReference type="Rhea" id="RHEA-COMP:9859"/>
        <dbReference type="Rhea" id="RHEA-COMP:14279"/>
        <dbReference type="ChEBI" id="CHEBI:15377"/>
        <dbReference type="ChEBI" id="CHEBI:15378"/>
        <dbReference type="ChEBI" id="CHEBI:16838"/>
        <dbReference type="ChEBI" id="CHEBI:43474"/>
        <dbReference type="EC" id="3.6.1.11"/>
    </reaction>
</comment>
<dbReference type="PANTHER" id="PTHR30005:SF0">
    <property type="entry name" value="RETROGRADE REGULATION PROTEIN 2"/>
    <property type="match status" value="1"/>
</dbReference>
<dbReference type="InterPro" id="IPR003695">
    <property type="entry name" value="Ppx_GppA_N"/>
</dbReference>
<feature type="domain" description="Ppx/GppA phosphatase N-terminal" evidence="5">
    <location>
        <begin position="47"/>
        <end position="318"/>
    </location>
</feature>
<dbReference type="InterPro" id="IPR022371">
    <property type="entry name" value="Exopolyphosphatase"/>
</dbReference>
<evidence type="ECO:0000256" key="4">
    <source>
        <dbReference type="ARBA" id="ARBA00047607"/>
    </source>
</evidence>
<dbReference type="PANTHER" id="PTHR30005">
    <property type="entry name" value="EXOPOLYPHOSPHATASE"/>
    <property type="match status" value="1"/>
</dbReference>
<reference evidence="7 8" key="1">
    <citation type="journal article" date="2021" name="Front. Microbiol.">
        <title>Comprehensive Comparative Genomics and Phenotyping of Methylobacterium Species.</title>
        <authorList>
            <person name="Alessa O."/>
            <person name="Ogura Y."/>
            <person name="Fujitani Y."/>
            <person name="Takami H."/>
            <person name="Hayashi T."/>
            <person name="Sahin N."/>
            <person name="Tani A."/>
        </authorList>
    </citation>
    <scope>NUCLEOTIDE SEQUENCE [LARGE SCALE GENOMIC DNA]</scope>
    <source>
        <strain evidence="7 8">DSM 23679</strain>
    </source>
</reference>
<protein>
    <recommendedName>
        <fullName evidence="2">exopolyphosphatase</fullName>
        <ecNumber evidence="2">3.6.1.11</ecNumber>
    </recommendedName>
</protein>
<organism evidence="7 8">
    <name type="scientific">Methylobacterium cerastii</name>
    <dbReference type="NCBI Taxonomy" id="932741"/>
    <lineage>
        <taxon>Bacteria</taxon>
        <taxon>Pseudomonadati</taxon>
        <taxon>Pseudomonadota</taxon>
        <taxon>Alphaproteobacteria</taxon>
        <taxon>Hyphomicrobiales</taxon>
        <taxon>Methylobacteriaceae</taxon>
        <taxon>Methylobacterium</taxon>
    </lineage>
</organism>
<gene>
    <name evidence="7" type="primary">gppA</name>
    <name evidence="7" type="ORF">AFCDBAGC_4757</name>
</gene>
<dbReference type="NCBIfam" id="TIGR03706">
    <property type="entry name" value="exo_poly_only"/>
    <property type="match status" value="1"/>
</dbReference>
<accession>A0ABQ4QNL9</accession>
<keyword evidence="8" id="KW-1185">Reference proteome</keyword>